<keyword evidence="4" id="KW-1185">Reference proteome</keyword>
<sequence>MRKCLPILLALMVPLAGAEGGSLRDRQQVDIAPAIEGREGPAGFGMPLAPKAGNAPPMVTAEAPPSVPETRAPSSPLRPERGLGLTFGLDEDGLPPLLSPGDGADFAGMIQFRKPLP</sequence>
<accession>A0A317E6R7</accession>
<reference evidence="4" key="1">
    <citation type="submission" date="2018-05" db="EMBL/GenBank/DDBJ databases">
        <title>Zavarzinia sp. HR-AS.</title>
        <authorList>
            <person name="Lee Y."/>
            <person name="Jeon C.O."/>
        </authorList>
    </citation>
    <scope>NUCLEOTIDE SEQUENCE [LARGE SCALE GENOMIC DNA]</scope>
    <source>
        <strain evidence="4">DSM 1231</strain>
    </source>
</reference>
<evidence type="ECO:0000313" key="3">
    <source>
        <dbReference type="EMBL" id="PWR20755.1"/>
    </source>
</evidence>
<evidence type="ECO:0000256" key="1">
    <source>
        <dbReference type="SAM" id="MobiDB-lite"/>
    </source>
</evidence>
<feature type="chain" id="PRO_5016443648" evidence="2">
    <location>
        <begin position="19"/>
        <end position="117"/>
    </location>
</feature>
<organism evidence="3 4">
    <name type="scientific">Zavarzinia compransoris</name>
    <dbReference type="NCBI Taxonomy" id="1264899"/>
    <lineage>
        <taxon>Bacteria</taxon>
        <taxon>Pseudomonadati</taxon>
        <taxon>Pseudomonadota</taxon>
        <taxon>Alphaproteobacteria</taxon>
        <taxon>Rhodospirillales</taxon>
        <taxon>Zavarziniaceae</taxon>
        <taxon>Zavarzinia</taxon>
    </lineage>
</organism>
<evidence type="ECO:0000313" key="4">
    <source>
        <dbReference type="Proteomes" id="UP000246077"/>
    </source>
</evidence>
<name>A0A317E6R7_9PROT</name>
<gene>
    <name evidence="3" type="ORF">DKG75_12225</name>
</gene>
<protein>
    <submittedName>
        <fullName evidence="3">Uncharacterized protein</fullName>
    </submittedName>
</protein>
<dbReference type="Proteomes" id="UP000246077">
    <property type="component" value="Unassembled WGS sequence"/>
</dbReference>
<dbReference type="EMBL" id="QGLF01000003">
    <property type="protein sequence ID" value="PWR20755.1"/>
    <property type="molecule type" value="Genomic_DNA"/>
</dbReference>
<evidence type="ECO:0000256" key="2">
    <source>
        <dbReference type="SAM" id="SignalP"/>
    </source>
</evidence>
<feature type="signal peptide" evidence="2">
    <location>
        <begin position="1"/>
        <end position="18"/>
    </location>
</feature>
<dbReference type="RefSeq" id="WP_109921399.1">
    <property type="nucleotide sequence ID" value="NZ_QGLF01000003.1"/>
</dbReference>
<dbReference type="AlphaFoldDB" id="A0A317E6R7"/>
<dbReference type="OrthoDB" id="10002389at2"/>
<comment type="caution">
    <text evidence="3">The sequence shown here is derived from an EMBL/GenBank/DDBJ whole genome shotgun (WGS) entry which is preliminary data.</text>
</comment>
<feature type="region of interest" description="Disordered" evidence="1">
    <location>
        <begin position="37"/>
        <end position="100"/>
    </location>
</feature>
<proteinExistence type="predicted"/>
<keyword evidence="2" id="KW-0732">Signal</keyword>